<dbReference type="InterPro" id="IPR003594">
    <property type="entry name" value="HATPase_dom"/>
</dbReference>
<keyword evidence="5" id="KW-0808">Transferase</keyword>
<dbReference type="Proteomes" id="UP001160625">
    <property type="component" value="Unassembled WGS sequence"/>
</dbReference>
<comment type="caution">
    <text evidence="14">The sequence shown here is derived from an EMBL/GenBank/DDBJ whole genome shotgun (WGS) entry which is preliminary data.</text>
</comment>
<dbReference type="PRINTS" id="PR00344">
    <property type="entry name" value="BCTRLSENSOR"/>
</dbReference>
<evidence type="ECO:0000256" key="4">
    <source>
        <dbReference type="ARBA" id="ARBA00022553"/>
    </source>
</evidence>
<feature type="transmembrane region" description="Helical" evidence="11">
    <location>
        <begin position="12"/>
        <end position="38"/>
    </location>
</feature>
<evidence type="ECO:0000256" key="2">
    <source>
        <dbReference type="ARBA" id="ARBA00004370"/>
    </source>
</evidence>
<dbReference type="Pfam" id="PF02518">
    <property type="entry name" value="HATPase_c"/>
    <property type="match status" value="1"/>
</dbReference>
<name>A0ABT6N2Q3_9SPHN</name>
<dbReference type="InterPro" id="IPR036890">
    <property type="entry name" value="HATPase_C_sf"/>
</dbReference>
<evidence type="ECO:0000313" key="14">
    <source>
        <dbReference type="EMBL" id="MDH7639326.1"/>
    </source>
</evidence>
<dbReference type="EC" id="2.7.13.3" evidence="3"/>
<proteinExistence type="predicted"/>
<feature type="domain" description="Histidine kinase" evidence="12">
    <location>
        <begin position="242"/>
        <end position="440"/>
    </location>
</feature>
<dbReference type="PANTHER" id="PTHR45436">
    <property type="entry name" value="SENSOR HISTIDINE KINASE YKOH"/>
    <property type="match status" value="1"/>
</dbReference>
<evidence type="ECO:0000256" key="6">
    <source>
        <dbReference type="ARBA" id="ARBA00022692"/>
    </source>
</evidence>
<evidence type="ECO:0000256" key="9">
    <source>
        <dbReference type="ARBA" id="ARBA00023012"/>
    </source>
</evidence>
<evidence type="ECO:0000256" key="8">
    <source>
        <dbReference type="ARBA" id="ARBA00022989"/>
    </source>
</evidence>
<organism evidence="14 15">
    <name type="scientific">Sphingomonas oryzagri</name>
    <dbReference type="NCBI Taxonomy" id="3042314"/>
    <lineage>
        <taxon>Bacteria</taxon>
        <taxon>Pseudomonadati</taxon>
        <taxon>Pseudomonadota</taxon>
        <taxon>Alphaproteobacteria</taxon>
        <taxon>Sphingomonadales</taxon>
        <taxon>Sphingomonadaceae</taxon>
        <taxon>Sphingomonas</taxon>
    </lineage>
</organism>
<sequence>MRLPLSVHARVVIGAILLTVATLGVTAYAIVNIVTWVISDNMDMAVDAQVRLLTQAVDQAGAFEPERMAMIPDLEKPSEGWGWQVTAGNGRWDKAVPPVTAIYPWPRIHPWRGIYSGRGMTALGEQWHVRRLDIERGGHKITVIVFAPSTLIDAPLHHLRRTIYRSLFLVLLVLVAASLLQLRYGLLPLRRLSRDVLRVRTGEAQGLPDVQPAELAPLANEINALIARNDAGLAAARVNAANLAHAVKTPLSALMLQLEHEGASAESRALVANISDRVAHHLRRARSGAARLGTRARSDVHEALETVLPAIRWSERGGDGPCIENRLPQPCFVTVETEDLSEMLGNILENAHRYARRTIRVDARSDGPFLAIAVEDDGMGVPADEVAHVLQPGVRLDEVSEGYGFGLAIVRELVELYGGRLSLDRSAALGGLRISLWLPR</sequence>
<feature type="transmembrane region" description="Helical" evidence="11">
    <location>
        <begin position="163"/>
        <end position="184"/>
    </location>
</feature>
<keyword evidence="4" id="KW-0597">Phosphoprotein</keyword>
<dbReference type="InterPro" id="IPR050428">
    <property type="entry name" value="TCS_sensor_his_kinase"/>
</dbReference>
<evidence type="ECO:0000259" key="13">
    <source>
        <dbReference type="PROSITE" id="PS50885"/>
    </source>
</evidence>
<comment type="catalytic activity">
    <reaction evidence="1">
        <text>ATP + protein L-histidine = ADP + protein N-phospho-L-histidine.</text>
        <dbReference type="EC" id="2.7.13.3"/>
    </reaction>
</comment>
<protein>
    <recommendedName>
        <fullName evidence="3">histidine kinase</fullName>
        <ecNumber evidence="3">2.7.13.3</ecNumber>
    </recommendedName>
</protein>
<keyword evidence="9" id="KW-0902">Two-component regulatory system</keyword>
<evidence type="ECO:0000256" key="3">
    <source>
        <dbReference type="ARBA" id="ARBA00012438"/>
    </source>
</evidence>
<evidence type="ECO:0000256" key="5">
    <source>
        <dbReference type="ARBA" id="ARBA00022679"/>
    </source>
</evidence>
<evidence type="ECO:0000256" key="1">
    <source>
        <dbReference type="ARBA" id="ARBA00000085"/>
    </source>
</evidence>
<dbReference type="PROSITE" id="PS50109">
    <property type="entry name" value="HIS_KIN"/>
    <property type="match status" value="1"/>
</dbReference>
<dbReference type="PANTHER" id="PTHR45436:SF5">
    <property type="entry name" value="SENSOR HISTIDINE KINASE TRCS"/>
    <property type="match status" value="1"/>
</dbReference>
<gene>
    <name evidence="14" type="ORF">QGN17_11350</name>
</gene>
<dbReference type="SMART" id="SM00387">
    <property type="entry name" value="HATPase_c"/>
    <property type="match status" value="1"/>
</dbReference>
<keyword evidence="7 14" id="KW-0418">Kinase</keyword>
<dbReference type="InterPro" id="IPR005467">
    <property type="entry name" value="His_kinase_dom"/>
</dbReference>
<evidence type="ECO:0000259" key="12">
    <source>
        <dbReference type="PROSITE" id="PS50109"/>
    </source>
</evidence>
<keyword evidence="6 11" id="KW-0812">Transmembrane</keyword>
<evidence type="ECO:0000313" key="15">
    <source>
        <dbReference type="Proteomes" id="UP001160625"/>
    </source>
</evidence>
<keyword evidence="10 11" id="KW-0472">Membrane</keyword>
<dbReference type="Gene3D" id="1.10.287.130">
    <property type="match status" value="1"/>
</dbReference>
<reference evidence="14" key="1">
    <citation type="submission" date="2023-04" db="EMBL/GenBank/DDBJ databases">
        <title>Sphingomonas sp. MAHUQ-71 isolated from rice field.</title>
        <authorList>
            <person name="Huq M.A."/>
        </authorList>
    </citation>
    <scope>NUCLEOTIDE SEQUENCE</scope>
    <source>
        <strain evidence="14">MAHUQ-71</strain>
    </source>
</reference>
<accession>A0ABT6N2Q3</accession>
<dbReference type="RefSeq" id="WP_281044601.1">
    <property type="nucleotide sequence ID" value="NZ_JARYGZ010000001.1"/>
</dbReference>
<dbReference type="SUPFAM" id="SSF55874">
    <property type="entry name" value="ATPase domain of HSP90 chaperone/DNA topoisomerase II/histidine kinase"/>
    <property type="match status" value="1"/>
</dbReference>
<dbReference type="PROSITE" id="PS50885">
    <property type="entry name" value="HAMP"/>
    <property type="match status" value="1"/>
</dbReference>
<evidence type="ECO:0000256" key="11">
    <source>
        <dbReference type="SAM" id="Phobius"/>
    </source>
</evidence>
<comment type="subcellular location">
    <subcellularLocation>
        <location evidence="2">Membrane</location>
    </subcellularLocation>
</comment>
<keyword evidence="8 11" id="KW-1133">Transmembrane helix</keyword>
<dbReference type="InterPro" id="IPR003660">
    <property type="entry name" value="HAMP_dom"/>
</dbReference>
<dbReference type="InterPro" id="IPR004358">
    <property type="entry name" value="Sig_transdc_His_kin-like_C"/>
</dbReference>
<dbReference type="EMBL" id="JARYGZ010000001">
    <property type="protein sequence ID" value="MDH7639326.1"/>
    <property type="molecule type" value="Genomic_DNA"/>
</dbReference>
<evidence type="ECO:0000256" key="10">
    <source>
        <dbReference type="ARBA" id="ARBA00023136"/>
    </source>
</evidence>
<feature type="domain" description="HAMP" evidence="13">
    <location>
        <begin position="183"/>
        <end position="234"/>
    </location>
</feature>
<dbReference type="GO" id="GO:0016301">
    <property type="term" value="F:kinase activity"/>
    <property type="evidence" value="ECO:0007669"/>
    <property type="project" value="UniProtKB-KW"/>
</dbReference>
<dbReference type="Gene3D" id="3.30.565.10">
    <property type="entry name" value="Histidine kinase-like ATPase, C-terminal domain"/>
    <property type="match status" value="1"/>
</dbReference>
<evidence type="ECO:0000256" key="7">
    <source>
        <dbReference type="ARBA" id="ARBA00022777"/>
    </source>
</evidence>
<keyword evidence="15" id="KW-1185">Reference proteome</keyword>